<comment type="caution">
    <text evidence="1">The sequence shown here is derived from an EMBL/GenBank/DDBJ whole genome shotgun (WGS) entry which is preliminary data.</text>
</comment>
<name>A0A5C5RG83_9ACTN</name>
<dbReference type="EMBL" id="VIGV01000013">
    <property type="protein sequence ID" value="TWS21976.1"/>
    <property type="molecule type" value="Genomic_DNA"/>
</dbReference>
<proteinExistence type="predicted"/>
<protein>
    <submittedName>
        <fullName evidence="1">Uncharacterized protein</fullName>
    </submittedName>
</protein>
<accession>A0A5C5RG83</accession>
<organism evidence="1 2">
    <name type="scientific">Tsukamurella sputi</name>
    <dbReference type="NCBI Taxonomy" id="2591848"/>
    <lineage>
        <taxon>Bacteria</taxon>
        <taxon>Bacillati</taxon>
        <taxon>Actinomycetota</taxon>
        <taxon>Actinomycetes</taxon>
        <taxon>Mycobacteriales</taxon>
        <taxon>Tsukamurellaceae</taxon>
        <taxon>Tsukamurella</taxon>
    </lineage>
</organism>
<dbReference type="RefSeq" id="WP_146437544.1">
    <property type="nucleotide sequence ID" value="NZ_VIGV01000013.1"/>
</dbReference>
<sequence>MTSNQENSELQSEAADARGKLLIGQRVTVSGKPVIIPDAFVPPEFARDGFAANIDFGIKASQWTPNSLVENEVQAISKEMCEGGGLRDFRIVQLPKRRNSTTWVAAIEGTYSYGAWTLAFLEVLILISETPLEADSNGEFLVHVTGTHILSDGMARSAIRSAMSSICIDGAPMLSSLQS</sequence>
<dbReference type="Proteomes" id="UP000319792">
    <property type="component" value="Unassembled WGS sequence"/>
</dbReference>
<gene>
    <name evidence="1" type="ORF">FK268_21710</name>
</gene>
<evidence type="ECO:0000313" key="2">
    <source>
        <dbReference type="Proteomes" id="UP000319792"/>
    </source>
</evidence>
<dbReference type="AlphaFoldDB" id="A0A5C5RG83"/>
<evidence type="ECO:0000313" key="1">
    <source>
        <dbReference type="EMBL" id="TWS21976.1"/>
    </source>
</evidence>
<keyword evidence="2" id="KW-1185">Reference proteome</keyword>
<reference evidence="1 2" key="1">
    <citation type="submission" date="2019-08" db="EMBL/GenBank/DDBJ databases">
        <title>Tsukamurella conjunctivitidis sp. nov., Tsukamurella assacharolytica sp. nov. and Tsukamurella sputae sp. nov. isolated from patients with conjunctivitis, bacteraemia (lymphoma) and respiratory infection (sputum) in Hong Kong.</title>
        <authorList>
            <person name="Fok K.M.N."/>
            <person name="Fong J.Y.H."/>
        </authorList>
    </citation>
    <scope>NUCLEOTIDE SEQUENCE [LARGE SCALE GENOMIC DNA]</scope>
    <source>
        <strain evidence="1 2">HKU70</strain>
    </source>
</reference>